<organism evidence="2 3">
    <name type="scientific">Penicillium coprophilum</name>
    <dbReference type="NCBI Taxonomy" id="36646"/>
    <lineage>
        <taxon>Eukaryota</taxon>
        <taxon>Fungi</taxon>
        <taxon>Dikarya</taxon>
        <taxon>Ascomycota</taxon>
        <taxon>Pezizomycotina</taxon>
        <taxon>Eurotiomycetes</taxon>
        <taxon>Eurotiomycetidae</taxon>
        <taxon>Eurotiales</taxon>
        <taxon>Aspergillaceae</taxon>
        <taxon>Penicillium</taxon>
    </lineage>
</organism>
<keyword evidence="3" id="KW-1185">Reference proteome</keyword>
<name>A0A1V6UV06_9EURO</name>
<evidence type="ECO:0008006" key="4">
    <source>
        <dbReference type="Google" id="ProtNLM"/>
    </source>
</evidence>
<comment type="caution">
    <text evidence="2">The sequence shown here is derived from an EMBL/GenBank/DDBJ whole genome shotgun (WGS) entry which is preliminary data.</text>
</comment>
<sequence length="119" mass="12689">MAHSWDHERDKQLLVAILAVHSSLDFAAIARAMGQGDSTAAVKNHIYTLKARRGAASAHPGTNDKADKPTGRGRKATKTPTKRKSVTVPKSEKNSVVKSQDGDGDGDESSGSPTKQRKL</sequence>
<accession>A0A1V6UV06</accession>
<dbReference type="EMBL" id="MDDG01000004">
    <property type="protein sequence ID" value="OQE42250.1"/>
    <property type="molecule type" value="Genomic_DNA"/>
</dbReference>
<dbReference type="Proteomes" id="UP000191500">
    <property type="component" value="Unassembled WGS sequence"/>
</dbReference>
<proteinExistence type="predicted"/>
<protein>
    <recommendedName>
        <fullName evidence="4">Myb-like domain-containing protein</fullName>
    </recommendedName>
</protein>
<gene>
    <name evidence="2" type="ORF">PENCOP_c004G04668</name>
</gene>
<feature type="compositionally biased region" description="Basic residues" evidence="1">
    <location>
        <begin position="71"/>
        <end position="85"/>
    </location>
</feature>
<evidence type="ECO:0000256" key="1">
    <source>
        <dbReference type="SAM" id="MobiDB-lite"/>
    </source>
</evidence>
<evidence type="ECO:0000313" key="3">
    <source>
        <dbReference type="Proteomes" id="UP000191500"/>
    </source>
</evidence>
<reference evidence="3" key="1">
    <citation type="journal article" date="2017" name="Nat. Microbiol.">
        <title>Global analysis of biosynthetic gene clusters reveals vast potential of secondary metabolite production in Penicillium species.</title>
        <authorList>
            <person name="Nielsen J.C."/>
            <person name="Grijseels S."/>
            <person name="Prigent S."/>
            <person name="Ji B."/>
            <person name="Dainat J."/>
            <person name="Nielsen K.F."/>
            <person name="Frisvad J.C."/>
            <person name="Workman M."/>
            <person name="Nielsen J."/>
        </authorList>
    </citation>
    <scope>NUCLEOTIDE SEQUENCE [LARGE SCALE GENOMIC DNA]</scope>
    <source>
        <strain evidence="3">IBT 31321</strain>
    </source>
</reference>
<dbReference type="AlphaFoldDB" id="A0A1V6UV06"/>
<evidence type="ECO:0000313" key="2">
    <source>
        <dbReference type="EMBL" id="OQE42250.1"/>
    </source>
</evidence>
<feature type="region of interest" description="Disordered" evidence="1">
    <location>
        <begin position="52"/>
        <end position="119"/>
    </location>
</feature>